<dbReference type="EMBL" id="JAACNO010001447">
    <property type="protein sequence ID" value="KAF4140517.1"/>
    <property type="molecule type" value="Genomic_DNA"/>
</dbReference>
<sequence length="59" mass="6766">MLDRSMTAIERLKELRREYISKGIDASAVGLELAGREQKRLVLGQKIDELEYEVLNGFL</sequence>
<evidence type="ECO:0000313" key="1">
    <source>
        <dbReference type="EMBL" id="KAF4140517.1"/>
    </source>
</evidence>
<gene>
    <name evidence="1" type="ORF">GN958_ATG10236</name>
</gene>
<name>A0A8S9ULZ1_PHYIN</name>
<dbReference type="Proteomes" id="UP000704712">
    <property type="component" value="Unassembled WGS sequence"/>
</dbReference>
<protein>
    <submittedName>
        <fullName evidence="1">Uncharacterized protein</fullName>
    </submittedName>
</protein>
<reference evidence="1" key="1">
    <citation type="submission" date="2020-03" db="EMBL/GenBank/DDBJ databases">
        <title>Hybrid Assembly of Korean Phytophthora infestans isolates.</title>
        <authorList>
            <person name="Prokchorchik M."/>
            <person name="Lee Y."/>
            <person name="Seo J."/>
            <person name="Cho J.-H."/>
            <person name="Park Y.-E."/>
            <person name="Jang D.-C."/>
            <person name="Im J.-S."/>
            <person name="Choi J.-G."/>
            <person name="Park H.-J."/>
            <person name="Lee G.-B."/>
            <person name="Lee Y.-G."/>
            <person name="Hong S.-Y."/>
            <person name="Cho K."/>
            <person name="Sohn K.H."/>
        </authorList>
    </citation>
    <scope>NUCLEOTIDE SEQUENCE</scope>
    <source>
        <strain evidence="1">KR_2_A2</strain>
    </source>
</reference>
<dbReference type="AlphaFoldDB" id="A0A8S9ULZ1"/>
<evidence type="ECO:0000313" key="2">
    <source>
        <dbReference type="Proteomes" id="UP000704712"/>
    </source>
</evidence>
<accession>A0A8S9ULZ1</accession>
<proteinExistence type="predicted"/>
<comment type="caution">
    <text evidence="1">The sequence shown here is derived from an EMBL/GenBank/DDBJ whole genome shotgun (WGS) entry which is preliminary data.</text>
</comment>
<organism evidence="1 2">
    <name type="scientific">Phytophthora infestans</name>
    <name type="common">Potato late blight agent</name>
    <name type="synonym">Botrytis infestans</name>
    <dbReference type="NCBI Taxonomy" id="4787"/>
    <lineage>
        <taxon>Eukaryota</taxon>
        <taxon>Sar</taxon>
        <taxon>Stramenopiles</taxon>
        <taxon>Oomycota</taxon>
        <taxon>Peronosporomycetes</taxon>
        <taxon>Peronosporales</taxon>
        <taxon>Peronosporaceae</taxon>
        <taxon>Phytophthora</taxon>
    </lineage>
</organism>